<keyword evidence="3" id="KW-1185">Reference proteome</keyword>
<dbReference type="Gramene" id="KQL02826">
    <property type="protein sequence ID" value="KQL02826"/>
    <property type="gene ID" value="SETIT_015014mg"/>
</dbReference>
<accession>K3YL92</accession>
<organism evidence="2 3">
    <name type="scientific">Setaria italica</name>
    <name type="common">Foxtail millet</name>
    <name type="synonym">Panicum italicum</name>
    <dbReference type="NCBI Taxonomy" id="4555"/>
    <lineage>
        <taxon>Eukaryota</taxon>
        <taxon>Viridiplantae</taxon>
        <taxon>Streptophyta</taxon>
        <taxon>Embryophyta</taxon>
        <taxon>Tracheophyta</taxon>
        <taxon>Spermatophyta</taxon>
        <taxon>Magnoliopsida</taxon>
        <taxon>Liliopsida</taxon>
        <taxon>Poales</taxon>
        <taxon>Poaceae</taxon>
        <taxon>PACMAD clade</taxon>
        <taxon>Panicoideae</taxon>
        <taxon>Panicodae</taxon>
        <taxon>Paniceae</taxon>
        <taxon>Cenchrinae</taxon>
        <taxon>Setaria</taxon>
    </lineage>
</organism>
<dbReference type="AlphaFoldDB" id="K3YL92"/>
<proteinExistence type="predicted"/>
<dbReference type="InParanoid" id="K3YL92"/>
<dbReference type="HOGENOM" id="CLU_2982707_0_0_1"/>
<dbReference type="Proteomes" id="UP000004995">
    <property type="component" value="Unassembled WGS sequence"/>
</dbReference>
<dbReference type="EMBL" id="AGNK02004015">
    <property type="status" value="NOT_ANNOTATED_CDS"/>
    <property type="molecule type" value="Genomic_DNA"/>
</dbReference>
<sequence length="58" mass="6495">MRTGHQSSISQKGYTQTFGYTSEAILTDLSNVVRYTQSTGKAQKSRTVKPIEDIRSNK</sequence>
<dbReference type="EnsemblPlants" id="KQL02826">
    <property type="protein sequence ID" value="KQL02826"/>
    <property type="gene ID" value="SETIT_015014mg"/>
</dbReference>
<feature type="region of interest" description="Disordered" evidence="1">
    <location>
        <begin position="37"/>
        <end position="58"/>
    </location>
</feature>
<evidence type="ECO:0000256" key="1">
    <source>
        <dbReference type="SAM" id="MobiDB-lite"/>
    </source>
</evidence>
<name>K3YL92_SETIT</name>
<reference evidence="3" key="1">
    <citation type="journal article" date="2012" name="Nat. Biotechnol.">
        <title>Reference genome sequence of the model plant Setaria.</title>
        <authorList>
            <person name="Bennetzen J.L."/>
            <person name="Schmutz J."/>
            <person name="Wang H."/>
            <person name="Percifield R."/>
            <person name="Hawkins J."/>
            <person name="Pontaroli A.C."/>
            <person name="Estep M."/>
            <person name="Feng L."/>
            <person name="Vaughn J.N."/>
            <person name="Grimwood J."/>
            <person name="Jenkins J."/>
            <person name="Barry K."/>
            <person name="Lindquist E."/>
            <person name="Hellsten U."/>
            <person name="Deshpande S."/>
            <person name="Wang X."/>
            <person name="Wu X."/>
            <person name="Mitros T."/>
            <person name="Triplett J."/>
            <person name="Yang X."/>
            <person name="Ye C.Y."/>
            <person name="Mauro-Herrera M."/>
            <person name="Wang L."/>
            <person name="Li P."/>
            <person name="Sharma M."/>
            <person name="Sharma R."/>
            <person name="Ronald P.C."/>
            <person name="Panaud O."/>
            <person name="Kellogg E.A."/>
            <person name="Brutnell T.P."/>
            <person name="Doust A.N."/>
            <person name="Tuskan G.A."/>
            <person name="Rokhsar D."/>
            <person name="Devos K.M."/>
        </authorList>
    </citation>
    <scope>NUCLEOTIDE SEQUENCE [LARGE SCALE GENOMIC DNA]</scope>
    <source>
        <strain evidence="3">cv. Yugu1</strain>
    </source>
</reference>
<evidence type="ECO:0000313" key="3">
    <source>
        <dbReference type="Proteomes" id="UP000004995"/>
    </source>
</evidence>
<protein>
    <submittedName>
        <fullName evidence="2">Uncharacterized protein</fullName>
    </submittedName>
</protein>
<reference evidence="2" key="2">
    <citation type="submission" date="2018-08" db="UniProtKB">
        <authorList>
            <consortium name="EnsemblPlants"/>
        </authorList>
    </citation>
    <scope>IDENTIFICATION</scope>
    <source>
        <strain evidence="2">Yugu1</strain>
    </source>
</reference>
<evidence type="ECO:0000313" key="2">
    <source>
        <dbReference type="EnsemblPlants" id="KQL02826"/>
    </source>
</evidence>
<feature type="compositionally biased region" description="Basic and acidic residues" evidence="1">
    <location>
        <begin position="49"/>
        <end position="58"/>
    </location>
</feature>